<evidence type="ECO:0000313" key="2">
    <source>
        <dbReference type="Proteomes" id="UP001552521"/>
    </source>
</evidence>
<gene>
    <name evidence="1" type="ORF">AB0K36_07055</name>
</gene>
<reference evidence="1 2" key="1">
    <citation type="submission" date="2024-06" db="EMBL/GenBank/DDBJ databases">
        <title>The Natural Products Discovery Center: Release of the First 8490 Sequenced Strains for Exploring Actinobacteria Biosynthetic Diversity.</title>
        <authorList>
            <person name="Kalkreuter E."/>
            <person name="Kautsar S.A."/>
            <person name="Yang D."/>
            <person name="Bader C.D."/>
            <person name="Teijaro C.N."/>
            <person name="Fluegel L."/>
            <person name="Davis C.M."/>
            <person name="Simpson J.R."/>
            <person name="Lauterbach L."/>
            <person name="Steele A.D."/>
            <person name="Gui C."/>
            <person name="Meng S."/>
            <person name="Li G."/>
            <person name="Viehrig K."/>
            <person name="Ye F."/>
            <person name="Su P."/>
            <person name="Kiefer A.F."/>
            <person name="Nichols A."/>
            <person name="Cepeda A.J."/>
            <person name="Yan W."/>
            <person name="Fan B."/>
            <person name="Jiang Y."/>
            <person name="Adhikari A."/>
            <person name="Zheng C.-J."/>
            <person name="Schuster L."/>
            <person name="Cowan T.M."/>
            <person name="Smanski M.J."/>
            <person name="Chevrette M.G."/>
            <person name="De Carvalho L.P.S."/>
            <person name="Shen B."/>
        </authorList>
    </citation>
    <scope>NUCLEOTIDE SEQUENCE [LARGE SCALE GENOMIC DNA]</scope>
    <source>
        <strain evidence="1 2">NPDC049344</strain>
    </source>
</reference>
<organism evidence="1 2">
    <name type="scientific">Streptomyces kurssanovii</name>
    <dbReference type="NCBI Taxonomy" id="67312"/>
    <lineage>
        <taxon>Bacteria</taxon>
        <taxon>Bacillati</taxon>
        <taxon>Actinomycetota</taxon>
        <taxon>Actinomycetes</taxon>
        <taxon>Kitasatosporales</taxon>
        <taxon>Streptomycetaceae</taxon>
        <taxon>Streptomyces</taxon>
    </lineage>
</organism>
<dbReference type="Proteomes" id="UP001552521">
    <property type="component" value="Unassembled WGS sequence"/>
</dbReference>
<comment type="caution">
    <text evidence="1">The sequence shown here is derived from an EMBL/GenBank/DDBJ whole genome shotgun (WGS) entry which is preliminary data.</text>
</comment>
<dbReference type="EMBL" id="JBFAQK010000006">
    <property type="protein sequence ID" value="MEV4680523.1"/>
    <property type="molecule type" value="Genomic_DNA"/>
</dbReference>
<dbReference type="RefSeq" id="WP_364589388.1">
    <property type="nucleotide sequence ID" value="NZ_JBFAQK010000006.1"/>
</dbReference>
<evidence type="ECO:0000313" key="1">
    <source>
        <dbReference type="EMBL" id="MEV4680523.1"/>
    </source>
</evidence>
<proteinExistence type="predicted"/>
<name>A0ABV3HR04_9ACTN</name>
<sequence length="123" mass="13682">MTFLAVVEGDAGGWHVDRRALTEAIRARWAEVGIDSSARSAVRSLIWGLDTTIGPGEAYLHEDGTCLYMDMWEEDAVWLVIAFRRLTPMHLDLVFCDEGYTFDVRVPAGTTEAELMALMRSAG</sequence>
<protein>
    <submittedName>
        <fullName evidence="1">Uncharacterized protein</fullName>
    </submittedName>
</protein>
<accession>A0ABV3HR04</accession>
<keyword evidence="2" id="KW-1185">Reference proteome</keyword>